<feature type="transmembrane region" description="Helical" evidence="1">
    <location>
        <begin position="6"/>
        <end position="27"/>
    </location>
</feature>
<organism evidence="2 3">
    <name type="scientific">Ignatzschineria larvae DSM 13226</name>
    <dbReference type="NCBI Taxonomy" id="1111732"/>
    <lineage>
        <taxon>Bacteria</taxon>
        <taxon>Pseudomonadati</taxon>
        <taxon>Pseudomonadota</taxon>
        <taxon>Gammaproteobacteria</taxon>
        <taxon>Cardiobacteriales</taxon>
        <taxon>Ignatzschineriaceae</taxon>
        <taxon>Ignatzschineria</taxon>
    </lineage>
</organism>
<keyword evidence="3" id="KW-1185">Reference proteome</keyword>
<evidence type="ECO:0000313" key="2">
    <source>
        <dbReference type="EMBL" id="WZW86829.1"/>
    </source>
</evidence>
<protein>
    <recommendedName>
        <fullName evidence="4">NADH-quinone oxidoreductase subunit</fullName>
    </recommendedName>
</protein>
<keyword evidence="1" id="KW-0472">Membrane</keyword>
<evidence type="ECO:0000313" key="3">
    <source>
        <dbReference type="Proteomes" id="UP001449178"/>
    </source>
</evidence>
<name>A0ABZ3BWY0_9GAMM</name>
<evidence type="ECO:0008006" key="4">
    <source>
        <dbReference type="Google" id="ProtNLM"/>
    </source>
</evidence>
<keyword evidence="1" id="KW-1133">Transmembrane helix</keyword>
<evidence type="ECO:0000256" key="1">
    <source>
        <dbReference type="SAM" id="Phobius"/>
    </source>
</evidence>
<feature type="transmembrane region" description="Helical" evidence="1">
    <location>
        <begin position="70"/>
        <end position="91"/>
    </location>
</feature>
<dbReference type="EMBL" id="CP150637">
    <property type="protein sequence ID" value="WZW86829.1"/>
    <property type="molecule type" value="Genomic_DNA"/>
</dbReference>
<dbReference type="RefSeq" id="WP_026879495.1">
    <property type="nucleotide sequence ID" value="NZ_CP150637.1"/>
</dbReference>
<keyword evidence="1" id="KW-0812">Transmembrane</keyword>
<gene>
    <name evidence="2" type="ORF">WMO13_05410</name>
</gene>
<reference evidence="2 3" key="1">
    <citation type="submission" date="2024-03" db="EMBL/GenBank/DDBJ databases">
        <title>Complete Genome Sequence and Annotation of Ignatzschineria larvae DSM 13226.</title>
        <authorList>
            <person name="Cantrell E."/>
            <person name="Burcham Z.M."/>
        </authorList>
    </citation>
    <scope>NUCLEOTIDE SEQUENCE [LARGE SCALE GENOMIC DNA]</scope>
    <source>
        <strain evidence="2 3">DSM 13226</strain>
    </source>
</reference>
<proteinExistence type="predicted"/>
<feature type="transmembrane region" description="Helical" evidence="1">
    <location>
        <begin position="34"/>
        <end position="55"/>
    </location>
</feature>
<dbReference type="Proteomes" id="UP001449178">
    <property type="component" value="Chromosome"/>
</dbReference>
<accession>A0ABZ3BWY0</accession>
<sequence length="125" mass="14342">MSMELLIVVGFFAIAVIGYIASLFFLSKEGVKKLWMSLLLIAFVIMLVSLIVIRFDTSGFLADPKLMSEFYFAYFVIVALIVLGIVNIWAFKKVIWRVLTGKPLNFETPEELKEREEKAEAKERK</sequence>